<dbReference type="InterPro" id="IPR001192">
    <property type="entry name" value="PI-PLC_fam"/>
</dbReference>
<evidence type="ECO:0000259" key="14">
    <source>
        <dbReference type="PROSITE" id="PS50008"/>
    </source>
</evidence>
<evidence type="ECO:0000256" key="6">
    <source>
        <dbReference type="ARBA" id="ARBA00022801"/>
    </source>
</evidence>
<accession>A0A1J3IKD8</accession>
<dbReference type="AlphaFoldDB" id="A0A1J3IKD8"/>
<dbReference type="CDD" id="cd00275">
    <property type="entry name" value="C2_PLC_like"/>
    <property type="match status" value="1"/>
</dbReference>
<evidence type="ECO:0000256" key="5">
    <source>
        <dbReference type="ARBA" id="ARBA00022475"/>
    </source>
</evidence>
<dbReference type="SMART" id="SM00148">
    <property type="entry name" value="PLCXc"/>
    <property type="match status" value="1"/>
</dbReference>
<dbReference type="GO" id="GO:0016042">
    <property type="term" value="P:lipid catabolic process"/>
    <property type="evidence" value="ECO:0007669"/>
    <property type="project" value="UniProtKB-KW"/>
</dbReference>
<dbReference type="GO" id="GO:0051209">
    <property type="term" value="P:release of sequestered calcium ion into cytosol"/>
    <property type="evidence" value="ECO:0007669"/>
    <property type="project" value="TreeGrafter"/>
</dbReference>
<evidence type="ECO:0000256" key="1">
    <source>
        <dbReference type="ARBA" id="ARBA00001195"/>
    </source>
</evidence>
<dbReference type="PROSITE" id="PS50008">
    <property type="entry name" value="PIPLC_Y_DOMAIN"/>
    <property type="match status" value="1"/>
</dbReference>
<dbReference type="EMBL" id="GEVM01025509">
    <property type="protein sequence ID" value="JAU80429.1"/>
    <property type="molecule type" value="Transcribed_RNA"/>
</dbReference>
<dbReference type="EC" id="3.1.4.11" evidence="4 11"/>
<dbReference type="Pfam" id="PF00168">
    <property type="entry name" value="C2"/>
    <property type="match status" value="1"/>
</dbReference>
<dbReference type="InterPro" id="IPR000909">
    <property type="entry name" value="PLipase_C_PInositol-sp_X_dom"/>
</dbReference>
<dbReference type="PROSITE" id="PS50004">
    <property type="entry name" value="C2"/>
    <property type="match status" value="1"/>
</dbReference>
<dbReference type="SMART" id="SM00239">
    <property type="entry name" value="C2"/>
    <property type="match status" value="1"/>
</dbReference>
<evidence type="ECO:0000256" key="10">
    <source>
        <dbReference type="ARBA" id="ARBA00023224"/>
    </source>
</evidence>
<keyword evidence="6 11" id="KW-0378">Hydrolase</keyword>
<dbReference type="GO" id="GO:0006950">
    <property type="term" value="P:response to stress"/>
    <property type="evidence" value="ECO:0007669"/>
    <property type="project" value="UniProtKB-ARBA"/>
</dbReference>
<dbReference type="PRINTS" id="PR00390">
    <property type="entry name" value="PHPHLIPASEC"/>
</dbReference>
<dbReference type="GO" id="GO:0004435">
    <property type="term" value="F:phosphatidylinositol-4,5-bisphosphate phospholipase C activity"/>
    <property type="evidence" value="ECO:0007669"/>
    <property type="project" value="UniProtKB-EC"/>
</dbReference>
<keyword evidence="7 11" id="KW-0442">Lipid degradation</keyword>
<protein>
    <recommendedName>
        <fullName evidence="4 11">Phosphoinositide phospholipase C</fullName>
        <ecNumber evidence="4 11">3.1.4.11</ecNumber>
    </recommendedName>
</protein>
<evidence type="ECO:0000256" key="9">
    <source>
        <dbReference type="ARBA" id="ARBA00023136"/>
    </source>
</evidence>
<organism evidence="15">
    <name type="scientific">Noccaea caerulescens</name>
    <name type="common">Alpine penny-cress</name>
    <name type="synonym">Thlaspi caerulescens</name>
    <dbReference type="NCBI Taxonomy" id="107243"/>
    <lineage>
        <taxon>Eukaryota</taxon>
        <taxon>Viridiplantae</taxon>
        <taxon>Streptophyta</taxon>
        <taxon>Embryophyta</taxon>
        <taxon>Tracheophyta</taxon>
        <taxon>Spermatophyta</taxon>
        <taxon>Magnoliopsida</taxon>
        <taxon>eudicotyledons</taxon>
        <taxon>Gunneridae</taxon>
        <taxon>Pentapetalae</taxon>
        <taxon>rosids</taxon>
        <taxon>malvids</taxon>
        <taxon>Brassicales</taxon>
        <taxon>Brassicaceae</taxon>
        <taxon>Coluteocarpeae</taxon>
        <taxon>Noccaea</taxon>
    </lineage>
</organism>
<comment type="subcellular location">
    <subcellularLocation>
        <location evidence="3">Cell membrane</location>
        <topology evidence="3">Peripheral membrane protein</topology>
    </subcellularLocation>
</comment>
<keyword evidence="10" id="KW-0807">Transducer</keyword>
<dbReference type="SMART" id="SM00149">
    <property type="entry name" value="PLCYc"/>
    <property type="match status" value="1"/>
</dbReference>
<evidence type="ECO:0000256" key="4">
    <source>
        <dbReference type="ARBA" id="ARBA00012368"/>
    </source>
</evidence>
<feature type="domain" description="PI-PLC Y-box" evidence="14">
    <location>
        <begin position="346"/>
        <end position="432"/>
    </location>
</feature>
<dbReference type="GO" id="GO:0005886">
    <property type="term" value="C:plasma membrane"/>
    <property type="evidence" value="ECO:0007669"/>
    <property type="project" value="UniProtKB-SubCell"/>
</dbReference>
<keyword evidence="9" id="KW-0472">Membrane</keyword>
<feature type="compositionally biased region" description="Basic and acidic residues" evidence="12">
    <location>
        <begin position="284"/>
        <end position="301"/>
    </location>
</feature>
<dbReference type="Pfam" id="PF09279">
    <property type="entry name" value="EF-hand_like"/>
    <property type="match status" value="1"/>
</dbReference>
<dbReference type="Gene3D" id="1.10.238.10">
    <property type="entry name" value="EF-hand"/>
    <property type="match status" value="1"/>
</dbReference>
<evidence type="ECO:0000259" key="13">
    <source>
        <dbReference type="PROSITE" id="PS50004"/>
    </source>
</evidence>
<dbReference type="SUPFAM" id="SSF47473">
    <property type="entry name" value="EF-hand"/>
    <property type="match status" value="1"/>
</dbReference>
<evidence type="ECO:0000313" key="15">
    <source>
        <dbReference type="EMBL" id="JAU80429.1"/>
    </source>
</evidence>
<dbReference type="InterPro" id="IPR011992">
    <property type="entry name" value="EF-hand-dom_pair"/>
</dbReference>
<name>A0A1J3IKD8_NOCCA</name>
<dbReference type="Pfam" id="PF00387">
    <property type="entry name" value="PI-PLC-Y"/>
    <property type="match status" value="1"/>
</dbReference>
<reference evidence="15" key="1">
    <citation type="submission" date="2016-07" db="EMBL/GenBank/DDBJ databases">
        <title>De novo transcriptome assembly of four accessions of the metal hyperaccumulator plant Noccaea caerulescens.</title>
        <authorList>
            <person name="Blande D."/>
            <person name="Halimaa P."/>
            <person name="Tervahauta A.I."/>
            <person name="Aarts M.G."/>
            <person name="Karenlampi S.O."/>
        </authorList>
    </citation>
    <scope>NUCLEOTIDE SEQUENCE</scope>
</reference>
<comment type="catalytic activity">
    <reaction evidence="1 11">
        <text>a 1,2-diacyl-sn-glycero-3-phospho-(1D-myo-inositol-4,5-bisphosphate) + H2O = 1D-myo-inositol 1,4,5-trisphosphate + a 1,2-diacyl-sn-glycerol + H(+)</text>
        <dbReference type="Rhea" id="RHEA:33179"/>
        <dbReference type="ChEBI" id="CHEBI:15377"/>
        <dbReference type="ChEBI" id="CHEBI:15378"/>
        <dbReference type="ChEBI" id="CHEBI:17815"/>
        <dbReference type="ChEBI" id="CHEBI:58456"/>
        <dbReference type="ChEBI" id="CHEBI:203600"/>
        <dbReference type="EC" id="3.1.4.11"/>
    </reaction>
</comment>
<dbReference type="InterPro" id="IPR015359">
    <property type="entry name" value="PLC_EF-hand-like"/>
</dbReference>
<dbReference type="InterPro" id="IPR000008">
    <property type="entry name" value="C2_dom"/>
</dbReference>
<dbReference type="InterPro" id="IPR017946">
    <property type="entry name" value="PLC-like_Pdiesterase_TIM-brl"/>
</dbReference>
<dbReference type="InterPro" id="IPR035892">
    <property type="entry name" value="C2_domain_sf"/>
</dbReference>
<dbReference type="Pfam" id="PF00388">
    <property type="entry name" value="PI-PLC-X"/>
    <property type="match status" value="1"/>
</dbReference>
<keyword evidence="8 11" id="KW-0443">Lipid metabolism</keyword>
<evidence type="ECO:0000256" key="11">
    <source>
        <dbReference type="RuleBase" id="RU361133"/>
    </source>
</evidence>
<evidence type="ECO:0000256" key="8">
    <source>
        <dbReference type="ARBA" id="ARBA00023098"/>
    </source>
</evidence>
<dbReference type="FunFam" id="1.10.238.10:FF:000254">
    <property type="entry name" value="Phosphoinositide phospholipase C"/>
    <property type="match status" value="1"/>
</dbReference>
<sequence length="581" mass="66464">MKRELGRYKMGLCFSDKLRMNRGAPPPDVVAAFAEYTEGGNHMTAEQLCRFLVDFQKDTDALVSDAEKILERITCLRHHITKFLRHTLNLDDFFSFLFLDDLNHPIVSKVHQDMASPLSHYFIYTSHNSYLTGNQINSECSDVPLIKALQRGVRALELDLWPNSTKEDILVLHGWAWTPPVELIKCLRSIKDHAFSASSYPVILTLEDHLTPDLQAKAAEMMKETFMDMVYFSESGDLKEFPSPEDLKYKVVISTKTPKWNLQKDKDSESDVSGKSSSDVSAKQTDDQKTEEETSEAKNEEDGSDQESSNLDLLTYSRLILIPSGNARNGLKEALTMDHGGIRRLSLREQKFKKATEMYATEVMKFTQKNLLRIYPKATRVTSSNYKPLSGWMYGAQMVAFNMQGYGRALWMMHGMFRANGGCGYVKKPDFMMDKGPDGQVFDPKAKLPIKTTLKVKVYMGKGWESCFPRTCFNTWSSPNFYTRVGITGVRADKVMKKTKKEDNTWEPLWDEEFEFQLTVPELALLRIEVHDYNMPEKDDFSGQTCLPVAELKQGIRSVPLYDRKGERLVAVTLLMRFQFV</sequence>
<dbReference type="PANTHER" id="PTHR10336">
    <property type="entry name" value="PHOSPHOINOSITIDE-SPECIFIC PHOSPHOLIPASE C FAMILY PROTEIN"/>
    <property type="match status" value="1"/>
</dbReference>
<gene>
    <name evidence="15" type="ORF">MP_TR19109_c0_g1_i1_g.54616</name>
</gene>
<dbReference type="FunFam" id="3.20.20.190:FF:000035">
    <property type="entry name" value="Phosphoinositide phospholipase C"/>
    <property type="match status" value="1"/>
</dbReference>
<dbReference type="Gene3D" id="3.20.20.190">
    <property type="entry name" value="Phosphatidylinositol (PI) phosphodiesterase"/>
    <property type="match status" value="1"/>
</dbReference>
<evidence type="ECO:0000256" key="2">
    <source>
        <dbReference type="ARBA" id="ARBA00001913"/>
    </source>
</evidence>
<feature type="compositionally biased region" description="Low complexity" evidence="12">
    <location>
        <begin position="271"/>
        <end position="283"/>
    </location>
</feature>
<comment type="cofactor">
    <cofactor evidence="2">
        <name>Ca(2+)</name>
        <dbReference type="ChEBI" id="CHEBI:29108"/>
    </cofactor>
</comment>
<evidence type="ECO:0000256" key="3">
    <source>
        <dbReference type="ARBA" id="ARBA00004202"/>
    </source>
</evidence>
<proteinExistence type="predicted"/>
<dbReference type="SUPFAM" id="SSF49562">
    <property type="entry name" value="C2 domain (Calcium/lipid-binding domain, CaLB)"/>
    <property type="match status" value="1"/>
</dbReference>
<keyword evidence="5" id="KW-1003">Cell membrane</keyword>
<dbReference type="Gene3D" id="2.60.40.150">
    <property type="entry name" value="C2 domain"/>
    <property type="match status" value="1"/>
</dbReference>
<dbReference type="FunFam" id="2.60.40.150:FF:000060">
    <property type="entry name" value="Phosphoinositide phospholipase C"/>
    <property type="match status" value="1"/>
</dbReference>
<dbReference type="SUPFAM" id="SSF51695">
    <property type="entry name" value="PLC-like phosphodiesterases"/>
    <property type="match status" value="1"/>
</dbReference>
<feature type="domain" description="C2" evidence="13">
    <location>
        <begin position="434"/>
        <end position="563"/>
    </location>
</feature>
<dbReference type="GO" id="GO:0048015">
    <property type="term" value="P:phosphatidylinositol-mediated signaling"/>
    <property type="evidence" value="ECO:0007669"/>
    <property type="project" value="TreeGrafter"/>
</dbReference>
<dbReference type="InterPro" id="IPR001711">
    <property type="entry name" value="PLipase_C_Pinositol-sp_Y"/>
</dbReference>
<dbReference type="PANTHER" id="PTHR10336:SF162">
    <property type="entry name" value="PHOSPHOINOSITIDE PHOSPHOLIPASE C 5"/>
    <property type="match status" value="1"/>
</dbReference>
<dbReference type="PROSITE" id="PS50007">
    <property type="entry name" value="PIPLC_X_DOMAIN"/>
    <property type="match status" value="1"/>
</dbReference>
<evidence type="ECO:0000256" key="12">
    <source>
        <dbReference type="SAM" id="MobiDB-lite"/>
    </source>
</evidence>
<feature type="region of interest" description="Disordered" evidence="12">
    <location>
        <begin position="262"/>
        <end position="309"/>
    </location>
</feature>
<evidence type="ECO:0000256" key="7">
    <source>
        <dbReference type="ARBA" id="ARBA00022963"/>
    </source>
</evidence>